<dbReference type="EMBL" id="KZ819384">
    <property type="protein sequence ID" value="PWN42027.1"/>
    <property type="molecule type" value="Genomic_DNA"/>
</dbReference>
<keyword evidence="2" id="KW-1185">Reference proteome</keyword>
<accession>A0A316VWK6</accession>
<name>A0A316VWK6_9BASI</name>
<sequence>MWRRLGCSRDAISAGLWRIGSRLQEVISSQVAMLCVATGLPSFPYFGRREAVEERRFVRWVDQHFCHPEAREARSRCHVKDD</sequence>
<dbReference type="AlphaFoldDB" id="A0A316VWK6"/>
<evidence type="ECO:0000313" key="2">
    <source>
        <dbReference type="Proteomes" id="UP000245783"/>
    </source>
</evidence>
<organism evidence="1 2">
    <name type="scientific">Ceraceosorus guamensis</name>
    <dbReference type="NCBI Taxonomy" id="1522189"/>
    <lineage>
        <taxon>Eukaryota</taxon>
        <taxon>Fungi</taxon>
        <taxon>Dikarya</taxon>
        <taxon>Basidiomycota</taxon>
        <taxon>Ustilaginomycotina</taxon>
        <taxon>Exobasidiomycetes</taxon>
        <taxon>Ceraceosorales</taxon>
        <taxon>Ceraceosoraceae</taxon>
        <taxon>Ceraceosorus</taxon>
    </lineage>
</organism>
<evidence type="ECO:0000313" key="1">
    <source>
        <dbReference type="EMBL" id="PWN42027.1"/>
    </source>
</evidence>
<reference evidence="1 2" key="1">
    <citation type="journal article" date="2018" name="Mol. Biol. Evol.">
        <title>Broad Genomic Sampling Reveals a Smut Pathogenic Ancestry of the Fungal Clade Ustilaginomycotina.</title>
        <authorList>
            <person name="Kijpornyongpan T."/>
            <person name="Mondo S.J."/>
            <person name="Barry K."/>
            <person name="Sandor L."/>
            <person name="Lee J."/>
            <person name="Lipzen A."/>
            <person name="Pangilinan J."/>
            <person name="LaButti K."/>
            <person name="Hainaut M."/>
            <person name="Henrissat B."/>
            <person name="Grigoriev I.V."/>
            <person name="Spatafora J.W."/>
            <person name="Aime M.C."/>
        </authorList>
    </citation>
    <scope>NUCLEOTIDE SEQUENCE [LARGE SCALE GENOMIC DNA]</scope>
    <source>
        <strain evidence="1 2">MCA 4658</strain>
    </source>
</reference>
<gene>
    <name evidence="1" type="ORF">IE81DRAFT_145245</name>
</gene>
<dbReference type="RefSeq" id="XP_025369187.1">
    <property type="nucleotide sequence ID" value="XM_025510392.1"/>
</dbReference>
<protein>
    <submittedName>
        <fullName evidence="1">Uncharacterized protein</fullName>
    </submittedName>
</protein>
<dbReference type="InParanoid" id="A0A316VWK6"/>
<proteinExistence type="predicted"/>
<dbReference type="Proteomes" id="UP000245783">
    <property type="component" value="Unassembled WGS sequence"/>
</dbReference>
<dbReference type="GeneID" id="37032262"/>